<dbReference type="EMBL" id="FNNJ01000003">
    <property type="protein sequence ID" value="SDX10581.1"/>
    <property type="molecule type" value="Genomic_DNA"/>
</dbReference>
<dbReference type="Proteomes" id="UP000199595">
    <property type="component" value="Unassembled WGS sequence"/>
</dbReference>
<dbReference type="SUPFAM" id="SSF55729">
    <property type="entry name" value="Acyl-CoA N-acyltransferases (Nat)"/>
    <property type="match status" value="1"/>
</dbReference>
<dbReference type="OrthoDB" id="1113003at2"/>
<dbReference type="RefSeq" id="WP_090122218.1">
    <property type="nucleotide sequence ID" value="NZ_FNNJ01000003.1"/>
</dbReference>
<dbReference type="AlphaFoldDB" id="A0A1H2YZR7"/>
<keyword evidence="2" id="KW-1185">Reference proteome</keyword>
<sequence length="288" mass="33897">MIKYYKYSEIDFEKYDNCISNAINNRVYAYSWYLNSVADNWDVLVLNDYEAVMPLPWRSKYFIKYVYLPIWTQQLGLFSCSAVSEELIQKFRRAIPKKFKKLTIQFNSNNKFNSKNSSEKINYILPLNKSYVEILAGFNSNRKRALKKAKNDKVIVDEHLSVIDFLNFYSEYSKFPPSDHKTIKLKKLLELKQSRLIGIRYKGKLESILLYFISNDRIIYLLPVSSEKGKLNGLPTLVITHLIEQNQNTNLIFDFEGSMVDGVAKFYKSFGSLKETYPLFTSNFLYFF</sequence>
<accession>A0A1H2YZR7</accession>
<protein>
    <recommendedName>
        <fullName evidence="3">Acetyltransferase (GNAT) domain-containing protein</fullName>
    </recommendedName>
</protein>
<evidence type="ECO:0000313" key="1">
    <source>
        <dbReference type="EMBL" id="SDX10581.1"/>
    </source>
</evidence>
<dbReference type="STRING" id="762486.SAMN05444411_103105"/>
<proteinExistence type="predicted"/>
<organism evidence="1 2">
    <name type="scientific">Lutibacter oricola</name>
    <dbReference type="NCBI Taxonomy" id="762486"/>
    <lineage>
        <taxon>Bacteria</taxon>
        <taxon>Pseudomonadati</taxon>
        <taxon>Bacteroidota</taxon>
        <taxon>Flavobacteriia</taxon>
        <taxon>Flavobacteriales</taxon>
        <taxon>Flavobacteriaceae</taxon>
        <taxon>Lutibacter</taxon>
    </lineage>
</organism>
<gene>
    <name evidence="1" type="ORF">SAMN05444411_103105</name>
</gene>
<name>A0A1H2YZR7_9FLAO</name>
<evidence type="ECO:0008006" key="3">
    <source>
        <dbReference type="Google" id="ProtNLM"/>
    </source>
</evidence>
<dbReference type="Gene3D" id="3.40.630.30">
    <property type="match status" value="1"/>
</dbReference>
<dbReference type="InterPro" id="IPR016181">
    <property type="entry name" value="Acyl_CoA_acyltransferase"/>
</dbReference>
<reference evidence="1 2" key="1">
    <citation type="submission" date="2016-10" db="EMBL/GenBank/DDBJ databases">
        <authorList>
            <person name="de Groot N.N."/>
        </authorList>
    </citation>
    <scope>NUCLEOTIDE SEQUENCE [LARGE SCALE GENOMIC DNA]</scope>
    <source>
        <strain evidence="1 2">DSM 24956</strain>
    </source>
</reference>
<evidence type="ECO:0000313" key="2">
    <source>
        <dbReference type="Proteomes" id="UP000199595"/>
    </source>
</evidence>